<keyword evidence="7" id="KW-1185">Reference proteome</keyword>
<dbReference type="AlphaFoldDB" id="A0A2J7QS39"/>
<keyword evidence="2" id="KW-0802">TPR repeat</keyword>
<dbReference type="PANTHER" id="PTHR44216">
    <property type="entry name" value="PROTEIN O-MANNOSYL-TRANSFERASE TMTC2"/>
    <property type="match status" value="1"/>
</dbReference>
<evidence type="ECO:0000313" key="7">
    <source>
        <dbReference type="Proteomes" id="UP000235965"/>
    </source>
</evidence>
<evidence type="ECO:0000313" key="6">
    <source>
        <dbReference type="EMBL" id="PNF31383.1"/>
    </source>
</evidence>
<reference evidence="6 7" key="1">
    <citation type="submission" date="2017-12" db="EMBL/GenBank/DDBJ databases">
        <title>Hemimetabolous genomes reveal molecular basis of termite eusociality.</title>
        <authorList>
            <person name="Harrison M.C."/>
            <person name="Jongepier E."/>
            <person name="Robertson H.M."/>
            <person name="Arning N."/>
            <person name="Bitard-Feildel T."/>
            <person name="Chao H."/>
            <person name="Childers C.P."/>
            <person name="Dinh H."/>
            <person name="Doddapaneni H."/>
            <person name="Dugan S."/>
            <person name="Gowin J."/>
            <person name="Greiner C."/>
            <person name="Han Y."/>
            <person name="Hu H."/>
            <person name="Hughes D.S.T."/>
            <person name="Huylmans A.-K."/>
            <person name="Kemena C."/>
            <person name="Kremer L.P.M."/>
            <person name="Lee S.L."/>
            <person name="Lopez-Ezquerra A."/>
            <person name="Mallet L."/>
            <person name="Monroy-Kuhn J.M."/>
            <person name="Moser A."/>
            <person name="Murali S.C."/>
            <person name="Muzny D.M."/>
            <person name="Otani S."/>
            <person name="Piulachs M.-D."/>
            <person name="Poelchau M."/>
            <person name="Qu J."/>
            <person name="Schaub F."/>
            <person name="Wada-Katsumata A."/>
            <person name="Worley K.C."/>
            <person name="Xie Q."/>
            <person name="Ylla G."/>
            <person name="Poulsen M."/>
            <person name="Gibbs R.A."/>
            <person name="Schal C."/>
            <person name="Richards S."/>
            <person name="Belles X."/>
            <person name="Korb J."/>
            <person name="Bornberg-Bauer E."/>
        </authorList>
    </citation>
    <scope>NUCLEOTIDE SEQUENCE [LARGE SCALE GENOMIC DNA]</scope>
    <source>
        <tissue evidence="6">Whole body</tissue>
    </source>
</reference>
<accession>A0A2J7QS39</accession>
<feature type="domain" description="DUF1736" evidence="5">
    <location>
        <begin position="27"/>
        <end position="96"/>
    </location>
</feature>
<evidence type="ECO:0000256" key="1">
    <source>
        <dbReference type="ARBA" id="ARBA00022737"/>
    </source>
</evidence>
<evidence type="ECO:0000256" key="3">
    <source>
        <dbReference type="ARBA" id="ARBA00023136"/>
    </source>
</evidence>
<protein>
    <recommendedName>
        <fullName evidence="5">DUF1736 domain-containing protein</fullName>
    </recommendedName>
</protein>
<dbReference type="EMBL" id="NEVH01011880">
    <property type="protein sequence ID" value="PNF31383.1"/>
    <property type="molecule type" value="Genomic_DNA"/>
</dbReference>
<feature type="transmembrane region" description="Helical" evidence="4">
    <location>
        <begin position="236"/>
        <end position="255"/>
    </location>
</feature>
<feature type="transmembrane region" description="Helical" evidence="4">
    <location>
        <begin position="43"/>
        <end position="63"/>
    </location>
</feature>
<proteinExistence type="predicted"/>
<keyword evidence="4" id="KW-1133">Transmembrane helix</keyword>
<dbReference type="InParanoid" id="A0A2J7QS39"/>
<evidence type="ECO:0000259" key="5">
    <source>
        <dbReference type="Pfam" id="PF08409"/>
    </source>
</evidence>
<keyword evidence="3 4" id="KW-0472">Membrane</keyword>
<name>A0A2J7QS39_9NEOP</name>
<dbReference type="Proteomes" id="UP000235965">
    <property type="component" value="Unassembled WGS sequence"/>
</dbReference>
<comment type="caution">
    <text evidence="6">The sequence shown here is derived from an EMBL/GenBank/DDBJ whole genome shotgun (WGS) entry which is preliminary data.</text>
</comment>
<feature type="transmembrane region" description="Helical" evidence="4">
    <location>
        <begin position="262"/>
        <end position="280"/>
    </location>
</feature>
<dbReference type="GO" id="GO:0000030">
    <property type="term" value="F:mannosyltransferase activity"/>
    <property type="evidence" value="ECO:0007669"/>
    <property type="project" value="TreeGrafter"/>
</dbReference>
<dbReference type="PANTHER" id="PTHR44216:SF3">
    <property type="entry name" value="PROTEIN O-MANNOSYL-TRANSFERASE TMTC2"/>
    <property type="match status" value="1"/>
</dbReference>
<gene>
    <name evidence="6" type="ORF">B7P43_G09725</name>
</gene>
<feature type="transmembrane region" description="Helical" evidence="4">
    <location>
        <begin position="206"/>
        <end position="230"/>
    </location>
</feature>
<dbReference type="OrthoDB" id="1658288at2759"/>
<dbReference type="GO" id="GO:0035269">
    <property type="term" value="P:protein O-linked glycosylation via mannose"/>
    <property type="evidence" value="ECO:0007669"/>
    <property type="project" value="TreeGrafter"/>
</dbReference>
<dbReference type="InterPro" id="IPR052384">
    <property type="entry name" value="TMTC_O-mannosyltransferase"/>
</dbReference>
<sequence>MLLSVGCLGVALFGLLQLRLHLMGTLTPVFATADNPTARCPSAYTRTLTFAYLPVFNFGLLLWPRWLSFDWSMDAIPRITSLFDPRSTVTLLFYYFHISAANNIVTKPHVSTVAPAHTGDTVKTMTSSSCPVCRHSLLDHHSAICRNNNNNNTIPMLGTSSAPCCCSNGVPKFPHQTPIADGDVRKSTYPRRLRPTGKAYLSNAEILLLSLAFIALPFLPATNVFFYVGFVVAERVLYIPSVGYCLLIGLGCNVIHSRASKSLVFVGVALLLATFSIRTVQRNRDWVDEESLYRAGIPVNPPKCQLERASRETFQGTPKRRLLVKDSIPALLSPAASLYHSYILPSLSAVE</sequence>
<dbReference type="GO" id="GO:0005789">
    <property type="term" value="C:endoplasmic reticulum membrane"/>
    <property type="evidence" value="ECO:0007669"/>
    <property type="project" value="TreeGrafter"/>
</dbReference>
<evidence type="ECO:0000256" key="4">
    <source>
        <dbReference type="SAM" id="Phobius"/>
    </source>
</evidence>
<dbReference type="InterPro" id="IPR013618">
    <property type="entry name" value="TMTC_DUF1736"/>
</dbReference>
<keyword evidence="1" id="KW-0677">Repeat</keyword>
<evidence type="ECO:0000256" key="2">
    <source>
        <dbReference type="ARBA" id="ARBA00022803"/>
    </source>
</evidence>
<keyword evidence="4" id="KW-0812">Transmembrane</keyword>
<dbReference type="Pfam" id="PF08409">
    <property type="entry name" value="TMTC_DUF1736"/>
    <property type="match status" value="1"/>
</dbReference>
<dbReference type="STRING" id="105785.A0A2J7QS39"/>
<organism evidence="6 7">
    <name type="scientific">Cryptotermes secundus</name>
    <dbReference type="NCBI Taxonomy" id="105785"/>
    <lineage>
        <taxon>Eukaryota</taxon>
        <taxon>Metazoa</taxon>
        <taxon>Ecdysozoa</taxon>
        <taxon>Arthropoda</taxon>
        <taxon>Hexapoda</taxon>
        <taxon>Insecta</taxon>
        <taxon>Pterygota</taxon>
        <taxon>Neoptera</taxon>
        <taxon>Polyneoptera</taxon>
        <taxon>Dictyoptera</taxon>
        <taxon>Blattodea</taxon>
        <taxon>Blattoidea</taxon>
        <taxon>Termitoidae</taxon>
        <taxon>Kalotermitidae</taxon>
        <taxon>Cryptotermitinae</taxon>
        <taxon>Cryptotermes</taxon>
    </lineage>
</organism>